<name>A0A9P1TI30_LISMN</name>
<dbReference type="Proteomes" id="UP000368512">
    <property type="component" value="Unassembled WGS sequence"/>
</dbReference>
<protein>
    <submittedName>
        <fullName evidence="1">Uncharacterized protein</fullName>
    </submittedName>
</protein>
<reference evidence="1 2" key="1">
    <citation type="submission" date="2018-06" db="EMBL/GenBank/DDBJ databases">
        <authorList>
            <consortium name="GenomeTrakr: Next Generation Sequencing Network for Food Pathogen Tracability"/>
        </authorList>
    </citation>
    <scope>NUCLEOTIDE SEQUENCE [LARGE SCALE GENOMIC DNA]</scope>
    <source>
        <strain evidence="1 2">CFSAN008042</strain>
    </source>
</reference>
<accession>A0A9P1TI30</accession>
<evidence type="ECO:0000313" key="2">
    <source>
        <dbReference type="Proteomes" id="UP000368512"/>
    </source>
</evidence>
<gene>
    <name evidence="1" type="ORF">DQ70_04820</name>
</gene>
<evidence type="ECO:0000313" key="1">
    <source>
        <dbReference type="EMBL" id="EAC7480004.1"/>
    </source>
</evidence>
<proteinExistence type="predicted"/>
<organism evidence="1 2">
    <name type="scientific">Listeria monocytogenes</name>
    <dbReference type="NCBI Taxonomy" id="1639"/>
    <lineage>
        <taxon>Bacteria</taxon>
        <taxon>Bacillati</taxon>
        <taxon>Bacillota</taxon>
        <taxon>Bacilli</taxon>
        <taxon>Bacillales</taxon>
        <taxon>Listeriaceae</taxon>
        <taxon>Listeria</taxon>
    </lineage>
</organism>
<dbReference type="AlphaFoldDB" id="A0A9P1TI30"/>
<dbReference type="RefSeq" id="WP_020830693.1">
    <property type="nucleotide sequence ID" value="NC_021827.1"/>
</dbReference>
<comment type="caution">
    <text evidence="1">The sequence shown here is derived from an EMBL/GenBank/DDBJ whole genome shotgun (WGS) entry which is preliminary data.</text>
</comment>
<sequence>MSINNWCINCGEWLEPNHKCESKIKEEEREGKLMIPPFRVAEDEFIAISTAEELLDYIKHAEELISIVRESRSKAYKELANRGLRPIDRSTE</sequence>
<dbReference type="EMBL" id="AAAJWF010000002">
    <property type="protein sequence ID" value="EAC7480004.1"/>
    <property type="molecule type" value="Genomic_DNA"/>
</dbReference>